<protein>
    <submittedName>
        <fullName evidence="1">Uncharacterized protein</fullName>
    </submittedName>
</protein>
<comment type="caution">
    <text evidence="1">The sequence shown here is derived from an EMBL/GenBank/DDBJ whole genome shotgun (WGS) entry which is preliminary data.</text>
</comment>
<organism evidence="1 2">
    <name type="scientific">Ferrimicrobium acidiphilum DSM 19497</name>
    <dbReference type="NCBI Taxonomy" id="1121877"/>
    <lineage>
        <taxon>Bacteria</taxon>
        <taxon>Bacillati</taxon>
        <taxon>Actinomycetota</taxon>
        <taxon>Acidimicrobiia</taxon>
        <taxon>Acidimicrobiales</taxon>
        <taxon>Acidimicrobiaceae</taxon>
        <taxon>Ferrimicrobium</taxon>
    </lineage>
</organism>
<sequence length="65" mass="7278">MGNPDGQPFRLSAEITCVDCLGRAFLMPRSYPDEPLAVGDVLSYRCQDCGDRWDLVVEEDDLDPD</sequence>
<keyword evidence="2" id="KW-1185">Reference proteome</keyword>
<accession>A0A0D8FR62</accession>
<dbReference type="Proteomes" id="UP000032336">
    <property type="component" value="Unassembled WGS sequence"/>
</dbReference>
<reference evidence="1 2" key="1">
    <citation type="submission" date="2015-01" db="EMBL/GenBank/DDBJ databases">
        <title>Draft genome of the acidophilic iron oxidizer Ferrimicrobium acidiphilum strain T23.</title>
        <authorList>
            <person name="Poehlein A."/>
            <person name="Eisen S."/>
            <person name="Schloemann M."/>
            <person name="Johnson B.D."/>
            <person name="Daniel R."/>
            <person name="Muehling M."/>
        </authorList>
    </citation>
    <scope>NUCLEOTIDE SEQUENCE [LARGE SCALE GENOMIC DNA]</scope>
    <source>
        <strain evidence="1 2">T23</strain>
    </source>
</reference>
<gene>
    <name evidence="1" type="ORF">FEAC_26010</name>
</gene>
<proteinExistence type="predicted"/>
<dbReference type="AlphaFoldDB" id="A0A0D8FR62"/>
<evidence type="ECO:0000313" key="1">
    <source>
        <dbReference type="EMBL" id="KJE75641.1"/>
    </source>
</evidence>
<dbReference type="EMBL" id="JXUW01000033">
    <property type="protein sequence ID" value="KJE75641.1"/>
    <property type="molecule type" value="Genomic_DNA"/>
</dbReference>
<evidence type="ECO:0000313" key="2">
    <source>
        <dbReference type="Proteomes" id="UP000032336"/>
    </source>
</evidence>
<name>A0A0D8FR62_9ACTN</name>